<name>A0A3P6BLF1_BRAOL</name>
<dbReference type="PANTHER" id="PTHR33710:SF79">
    <property type="entry name" value="OS06G0205337 PROTEIN"/>
    <property type="match status" value="1"/>
</dbReference>
<dbReference type="Gene3D" id="3.60.10.10">
    <property type="entry name" value="Endonuclease/exonuclease/phosphatase"/>
    <property type="match status" value="1"/>
</dbReference>
<dbReference type="SUPFAM" id="SSF56219">
    <property type="entry name" value="DNase I-like"/>
    <property type="match status" value="1"/>
</dbReference>
<dbReference type="InterPro" id="IPR036691">
    <property type="entry name" value="Endo/exonu/phosph_ase_sf"/>
</dbReference>
<dbReference type="PANTHER" id="PTHR33710">
    <property type="entry name" value="BNAC02G09200D PROTEIN"/>
    <property type="match status" value="1"/>
</dbReference>
<organism evidence="1">
    <name type="scientific">Brassica oleracea</name>
    <name type="common">Wild cabbage</name>
    <dbReference type="NCBI Taxonomy" id="3712"/>
    <lineage>
        <taxon>Eukaryota</taxon>
        <taxon>Viridiplantae</taxon>
        <taxon>Streptophyta</taxon>
        <taxon>Embryophyta</taxon>
        <taxon>Tracheophyta</taxon>
        <taxon>Spermatophyta</taxon>
        <taxon>Magnoliopsida</taxon>
        <taxon>eudicotyledons</taxon>
        <taxon>Gunneridae</taxon>
        <taxon>Pentapetalae</taxon>
        <taxon>rosids</taxon>
        <taxon>malvids</taxon>
        <taxon>Brassicales</taxon>
        <taxon>Brassicaceae</taxon>
        <taxon>Brassiceae</taxon>
        <taxon>Brassica</taxon>
    </lineage>
</organism>
<evidence type="ECO:0008006" key="2">
    <source>
        <dbReference type="Google" id="ProtNLM"/>
    </source>
</evidence>
<reference evidence="1" key="1">
    <citation type="submission" date="2018-11" db="EMBL/GenBank/DDBJ databases">
        <authorList>
            <consortium name="Genoscope - CEA"/>
            <person name="William W."/>
        </authorList>
    </citation>
    <scope>NUCLEOTIDE SEQUENCE</scope>
</reference>
<proteinExistence type="predicted"/>
<protein>
    <recommendedName>
        <fullName evidence="2">Endonuclease/exonuclease/phosphatase domain-containing protein</fullName>
    </recommendedName>
</protein>
<sequence>MTLWEELRDTKAAYCHLNLPWIIVEDFNATLSSCEHSRAMDYKGDQIGMMHFQEVMTDCMVTDLPYTWALFTWWNKRVEDPVGKKLDRALVNSEWLNHYPHSSAQFDAGGVSDHARCVIRTSGTVNQARKTFRFFNCLTEHPDFLATVKEVWDTTEPTHH</sequence>
<accession>A0A3P6BLF1</accession>
<gene>
    <name evidence="1" type="ORF">BOLC3T19215H</name>
</gene>
<evidence type="ECO:0000313" key="1">
    <source>
        <dbReference type="EMBL" id="VDC96788.1"/>
    </source>
</evidence>
<dbReference type="AlphaFoldDB" id="A0A3P6BLF1"/>
<dbReference type="EMBL" id="LR031872">
    <property type="protein sequence ID" value="VDC96788.1"/>
    <property type="molecule type" value="Genomic_DNA"/>
</dbReference>